<name>A0AAW1I490_SAPOF</name>
<feature type="transmembrane region" description="Helical" evidence="9">
    <location>
        <begin position="7"/>
        <end position="28"/>
    </location>
</feature>
<evidence type="ECO:0000256" key="8">
    <source>
        <dbReference type="ARBA" id="ARBA00048083"/>
    </source>
</evidence>
<evidence type="ECO:0000313" key="11">
    <source>
        <dbReference type="EMBL" id="KAK9683743.1"/>
    </source>
</evidence>
<dbReference type="Proteomes" id="UP001443914">
    <property type="component" value="Unassembled WGS sequence"/>
</dbReference>
<dbReference type="Pfam" id="PF04030">
    <property type="entry name" value="ALO"/>
    <property type="match status" value="1"/>
</dbReference>
<protein>
    <recommendedName>
        <fullName evidence="4">L-gulonolactone oxidase</fullName>
        <ecNumber evidence="4">1.1.3.8</ecNumber>
    </recommendedName>
</protein>
<dbReference type="InterPro" id="IPR010030">
    <property type="entry name" value="GULO_Plant"/>
</dbReference>
<keyword evidence="6" id="KW-0732">Signal</keyword>
<keyword evidence="5" id="KW-0060">Ascorbate biosynthesis</keyword>
<dbReference type="SUPFAM" id="SSF56176">
    <property type="entry name" value="FAD-binding/transporter-associated domain-like"/>
    <property type="match status" value="1"/>
</dbReference>
<evidence type="ECO:0000313" key="12">
    <source>
        <dbReference type="Proteomes" id="UP001443914"/>
    </source>
</evidence>
<keyword evidence="7" id="KW-0560">Oxidoreductase</keyword>
<sequence length="610" mass="68324">MNNFFLLVPNLMTILLNFGLLIILIFPINIQAKPPPNTVQCDMTSCTLNNGYGAWNDRTICTSPTISYPTSEEELRLAVADANQNNLKVKVVTKFSHTFTKLACPTNKSNNTMLISTELYNAMIEIDPKNMLVTADAGVSLRDLINKVESVGLSLVAAPYWEGVSVGGLISTGAHGSSWWGKGGAVHDHVVGIRLVVPADVSKGYASVLNLEGNDPLLRAAKVSLGVLGVISKVTFSVEEAFKRSITYNYTKDENIEEEYMRHAKLYEFGDIVWYPSKHLAVYRNDQRVALNTSGDGHNDFLGFQSHSILVSSSTRSFEKTYESTRDENGKCMMATTSIMYKKITANGLKNNKLIFTNYPVIGTQAKMQTSGSCLYSSSLRLDLTCPWDPSIKGLFFYETAAIFPASKFGDFIRDVKRLIDVIGPQKFCGIDLYSGILIRFIKASDAYLGQPEDSVVIDFNYFRADDPKAPRLNQDVFEEIEQMAFLKYGARPHWAKNRDMAFKGVPKKYPHWDKFVDLKDKLDPKGMFSSEWSNEILYGNGEENGDGCALEGLCVCLEDRHCNPSKGYFCEFGLVFQEARVCRYSKSKYKILFKTAVNEEVVERIRILL</sequence>
<evidence type="ECO:0000256" key="2">
    <source>
        <dbReference type="ARBA" id="ARBA00005147"/>
    </source>
</evidence>
<dbReference type="Gene3D" id="3.30.70.2520">
    <property type="match status" value="1"/>
</dbReference>
<dbReference type="InterPro" id="IPR055154">
    <property type="entry name" value="GULLO2-like_C"/>
</dbReference>
<evidence type="ECO:0000256" key="3">
    <source>
        <dbReference type="ARBA" id="ARBA00005466"/>
    </source>
</evidence>
<evidence type="ECO:0000256" key="1">
    <source>
        <dbReference type="ARBA" id="ARBA00001974"/>
    </source>
</evidence>
<keyword evidence="9" id="KW-0812">Transmembrane</keyword>
<dbReference type="InterPro" id="IPR050432">
    <property type="entry name" value="FAD-linked_Oxidoreductases_BP"/>
</dbReference>
<evidence type="ECO:0000256" key="9">
    <source>
        <dbReference type="SAM" id="Phobius"/>
    </source>
</evidence>
<evidence type="ECO:0000256" key="5">
    <source>
        <dbReference type="ARBA" id="ARBA00022644"/>
    </source>
</evidence>
<dbReference type="Pfam" id="PF01565">
    <property type="entry name" value="FAD_binding_4"/>
    <property type="match status" value="1"/>
</dbReference>
<organism evidence="11 12">
    <name type="scientific">Saponaria officinalis</name>
    <name type="common">Common soapwort</name>
    <name type="synonym">Lychnis saponaria</name>
    <dbReference type="NCBI Taxonomy" id="3572"/>
    <lineage>
        <taxon>Eukaryota</taxon>
        <taxon>Viridiplantae</taxon>
        <taxon>Streptophyta</taxon>
        <taxon>Embryophyta</taxon>
        <taxon>Tracheophyta</taxon>
        <taxon>Spermatophyta</taxon>
        <taxon>Magnoliopsida</taxon>
        <taxon>eudicotyledons</taxon>
        <taxon>Gunneridae</taxon>
        <taxon>Pentapetalae</taxon>
        <taxon>Caryophyllales</taxon>
        <taxon>Caryophyllaceae</taxon>
        <taxon>Caryophylleae</taxon>
        <taxon>Saponaria</taxon>
    </lineage>
</organism>
<gene>
    <name evidence="11" type="ORF">RND81_10G161500</name>
</gene>
<dbReference type="NCBIfam" id="TIGR01677">
    <property type="entry name" value="pln_FAD_oxido"/>
    <property type="match status" value="1"/>
</dbReference>
<dbReference type="Gene3D" id="3.30.43.10">
    <property type="entry name" value="Uridine Diphospho-n-acetylenolpyruvylglucosamine Reductase, domain 2"/>
    <property type="match status" value="1"/>
</dbReference>
<comment type="caution">
    <text evidence="11">The sequence shown here is derived from an EMBL/GenBank/DDBJ whole genome shotgun (WGS) entry which is preliminary data.</text>
</comment>
<dbReference type="InterPro" id="IPR036318">
    <property type="entry name" value="FAD-bd_PCMH-like_sf"/>
</dbReference>
<reference evidence="11" key="1">
    <citation type="submission" date="2024-03" db="EMBL/GenBank/DDBJ databases">
        <title>WGS assembly of Saponaria officinalis var. Norfolk2.</title>
        <authorList>
            <person name="Jenkins J."/>
            <person name="Shu S."/>
            <person name="Grimwood J."/>
            <person name="Barry K."/>
            <person name="Goodstein D."/>
            <person name="Schmutz J."/>
            <person name="Leebens-Mack J."/>
            <person name="Osbourn A."/>
        </authorList>
    </citation>
    <scope>NUCLEOTIDE SEQUENCE [LARGE SCALE GENOMIC DNA]</scope>
    <source>
        <strain evidence="11">JIC</strain>
    </source>
</reference>
<dbReference type="PROSITE" id="PS51387">
    <property type="entry name" value="FAD_PCMH"/>
    <property type="match status" value="1"/>
</dbReference>
<comment type="catalytic activity">
    <reaction evidence="8">
        <text>L-gulono-1,4-lactone + O2 = L-ascorbate + H2O2 + H(+)</text>
        <dbReference type="Rhea" id="RHEA:32363"/>
        <dbReference type="ChEBI" id="CHEBI:15378"/>
        <dbReference type="ChEBI" id="CHEBI:15379"/>
        <dbReference type="ChEBI" id="CHEBI:16240"/>
        <dbReference type="ChEBI" id="CHEBI:17587"/>
        <dbReference type="ChEBI" id="CHEBI:38290"/>
        <dbReference type="EC" id="1.1.3.8"/>
    </reaction>
</comment>
<dbReference type="Gene3D" id="3.30.465.10">
    <property type="match status" value="1"/>
</dbReference>
<dbReference type="InterPro" id="IPR016171">
    <property type="entry name" value="Vanillyl_alc_oxidase_C-sub2"/>
</dbReference>
<proteinExistence type="inferred from homology"/>
<keyword evidence="9" id="KW-0472">Membrane</keyword>
<keyword evidence="9" id="KW-1133">Transmembrane helix</keyword>
<evidence type="ECO:0000256" key="6">
    <source>
        <dbReference type="ARBA" id="ARBA00022729"/>
    </source>
</evidence>
<dbReference type="GO" id="GO:0050105">
    <property type="term" value="F:L-gulonolactone oxidase activity"/>
    <property type="evidence" value="ECO:0007669"/>
    <property type="project" value="UniProtKB-EC"/>
</dbReference>
<comment type="similarity">
    <text evidence="3">Belongs to the oxygen-dependent FAD-linked oxidoreductase family.</text>
</comment>
<dbReference type="InterPro" id="IPR016167">
    <property type="entry name" value="FAD-bd_PCMH_sub1"/>
</dbReference>
<dbReference type="EC" id="1.1.3.8" evidence="4"/>
<comment type="cofactor">
    <cofactor evidence="1">
        <name>FAD</name>
        <dbReference type="ChEBI" id="CHEBI:57692"/>
    </cofactor>
</comment>
<comment type="pathway">
    <text evidence="2">Cofactor biosynthesis; L-ascorbate biosynthesis.</text>
</comment>
<dbReference type="InterPro" id="IPR006094">
    <property type="entry name" value="Oxid_FAD_bind_N"/>
</dbReference>
<dbReference type="GO" id="GO:0071949">
    <property type="term" value="F:FAD binding"/>
    <property type="evidence" value="ECO:0007669"/>
    <property type="project" value="InterPro"/>
</dbReference>
<dbReference type="GO" id="GO:0003885">
    <property type="term" value="F:D-arabinono-1,4-lactone oxidase activity"/>
    <property type="evidence" value="ECO:0007669"/>
    <property type="project" value="InterPro"/>
</dbReference>
<keyword evidence="12" id="KW-1185">Reference proteome</keyword>
<dbReference type="PANTHER" id="PTHR13878:SF125">
    <property type="entry name" value="L-GULONOLACTONE OXIDASE 3"/>
    <property type="match status" value="1"/>
</dbReference>
<dbReference type="InterPro" id="IPR007173">
    <property type="entry name" value="ALO_C"/>
</dbReference>
<dbReference type="AlphaFoldDB" id="A0AAW1I490"/>
<dbReference type="EMBL" id="JBDFQZ010000010">
    <property type="protein sequence ID" value="KAK9683743.1"/>
    <property type="molecule type" value="Genomic_DNA"/>
</dbReference>
<dbReference type="InterPro" id="IPR016166">
    <property type="entry name" value="FAD-bd_PCMH"/>
</dbReference>
<evidence type="ECO:0000259" key="10">
    <source>
        <dbReference type="PROSITE" id="PS51387"/>
    </source>
</evidence>
<dbReference type="FunFam" id="3.30.465.10:FF:000033">
    <property type="entry name" value="L-gulonolactone oxidase 5"/>
    <property type="match status" value="1"/>
</dbReference>
<dbReference type="Pfam" id="PF22906">
    <property type="entry name" value="GULLO2-like_3rd"/>
    <property type="match status" value="1"/>
</dbReference>
<dbReference type="GO" id="GO:0016020">
    <property type="term" value="C:membrane"/>
    <property type="evidence" value="ECO:0007669"/>
    <property type="project" value="InterPro"/>
</dbReference>
<evidence type="ECO:0000256" key="7">
    <source>
        <dbReference type="ARBA" id="ARBA00023002"/>
    </source>
</evidence>
<dbReference type="InterPro" id="IPR016169">
    <property type="entry name" value="FAD-bd_PCMH_sub2"/>
</dbReference>
<dbReference type="PANTHER" id="PTHR13878">
    <property type="entry name" value="GULONOLACTONE OXIDASE"/>
    <property type="match status" value="1"/>
</dbReference>
<accession>A0AAW1I490</accession>
<dbReference type="Gene3D" id="1.10.45.10">
    <property type="entry name" value="Vanillyl-alcohol Oxidase, Chain A, domain 4"/>
    <property type="match status" value="1"/>
</dbReference>
<dbReference type="GO" id="GO:0019853">
    <property type="term" value="P:L-ascorbic acid biosynthetic process"/>
    <property type="evidence" value="ECO:0007669"/>
    <property type="project" value="UniProtKB-KW"/>
</dbReference>
<feature type="domain" description="FAD-binding PCMH-type" evidence="10">
    <location>
        <begin position="59"/>
        <end position="241"/>
    </location>
</feature>
<evidence type="ECO:0000256" key="4">
    <source>
        <dbReference type="ARBA" id="ARBA00013121"/>
    </source>
</evidence>